<accession>A0AAD2PWW5</accession>
<protein>
    <submittedName>
        <fullName evidence="8">Uncharacterized protein</fullName>
    </submittedName>
</protein>
<organism evidence="8 9">
    <name type="scientific">Cylindrotheca closterium</name>
    <dbReference type="NCBI Taxonomy" id="2856"/>
    <lineage>
        <taxon>Eukaryota</taxon>
        <taxon>Sar</taxon>
        <taxon>Stramenopiles</taxon>
        <taxon>Ochrophyta</taxon>
        <taxon>Bacillariophyta</taxon>
        <taxon>Bacillariophyceae</taxon>
        <taxon>Bacillariophycidae</taxon>
        <taxon>Bacillariales</taxon>
        <taxon>Bacillariaceae</taxon>
        <taxon>Cylindrotheca</taxon>
    </lineage>
</organism>
<dbReference type="NCBIfam" id="NF037982">
    <property type="entry name" value="Nramp_1"/>
    <property type="match status" value="1"/>
</dbReference>
<sequence>MNNNISNSSQSKSKEDEEVTIDFSPEEAPSSSLWTPSGNFLKDFIHFSGPGWLVSIAYVDPGNYQADIQAGATTRYNLLFTLFWTSLLSIYVQVLCVRLALYGKLNLAEAQAKYSAKTNAWLRYFEWFIAEFSTIITDLPGIVGFAIAARFFFDVPYIVGLLFSLLTTMVFLSTLNSGFKILEGIICIFVGIMSIAIFTEMATVQPSGSDIMRGWMLGFLEVKQDDIFSIAGIIGAVVMPHNLYLHSGDLKSRSFAIKQSPDVIDKAAFYCSIEPIAPILISFFINLAVVAVAAETVYGSDDASKVGLTDFCNYFQSLPNGCFLWAVALLAAGQSGAITTTYTGQYVMDGFLNLQIPLALRAIITRLVAITPSILVCLLVPDKLNELVNVVNALLGFLLPFAFTPLVKYNCEERVMGKGNASKGFEKALLYMFALLVWAINAVTLSIPGGGFFGEVVPNMEMSISKALLIALQMFLQIGYAWWNFKTLFENLDKTDDVEEMDASSQELVPMGREQGELT</sequence>
<dbReference type="EMBL" id="CAKOGP040002114">
    <property type="protein sequence ID" value="CAJ1962665.1"/>
    <property type="molecule type" value="Genomic_DNA"/>
</dbReference>
<feature type="transmembrane region" description="Helical" evidence="7">
    <location>
        <begin position="227"/>
        <end position="246"/>
    </location>
</feature>
<dbReference type="GO" id="GO:0005886">
    <property type="term" value="C:plasma membrane"/>
    <property type="evidence" value="ECO:0007669"/>
    <property type="project" value="TreeGrafter"/>
</dbReference>
<feature type="transmembrane region" description="Helical" evidence="7">
    <location>
        <begin position="82"/>
        <end position="103"/>
    </location>
</feature>
<evidence type="ECO:0000256" key="3">
    <source>
        <dbReference type="ARBA" id="ARBA00022692"/>
    </source>
</evidence>
<evidence type="ECO:0000256" key="1">
    <source>
        <dbReference type="ARBA" id="ARBA00004141"/>
    </source>
</evidence>
<keyword evidence="5 7" id="KW-0472">Membrane</keyword>
<feature type="transmembrane region" description="Helical" evidence="7">
    <location>
        <begin position="387"/>
        <end position="407"/>
    </location>
</feature>
<dbReference type="InterPro" id="IPR001046">
    <property type="entry name" value="NRAMP_fam"/>
</dbReference>
<feature type="region of interest" description="Disordered" evidence="6">
    <location>
        <begin position="1"/>
        <end position="32"/>
    </location>
</feature>
<keyword evidence="4 7" id="KW-1133">Transmembrane helix</keyword>
<dbReference type="PRINTS" id="PR00447">
    <property type="entry name" value="NATRESASSCMP"/>
</dbReference>
<feature type="transmembrane region" description="Helical" evidence="7">
    <location>
        <begin position="124"/>
        <end position="149"/>
    </location>
</feature>
<dbReference type="Proteomes" id="UP001295423">
    <property type="component" value="Unassembled WGS sequence"/>
</dbReference>
<dbReference type="PANTHER" id="PTHR11706">
    <property type="entry name" value="SOLUTE CARRIER PROTEIN FAMILY 11 MEMBER"/>
    <property type="match status" value="1"/>
</dbReference>
<keyword evidence="9" id="KW-1185">Reference proteome</keyword>
<dbReference type="GO" id="GO:0034755">
    <property type="term" value="P:iron ion transmembrane transport"/>
    <property type="evidence" value="ECO:0007669"/>
    <property type="project" value="TreeGrafter"/>
</dbReference>
<evidence type="ECO:0000256" key="2">
    <source>
        <dbReference type="ARBA" id="ARBA00022448"/>
    </source>
</evidence>
<evidence type="ECO:0000256" key="5">
    <source>
        <dbReference type="ARBA" id="ARBA00023136"/>
    </source>
</evidence>
<evidence type="ECO:0000313" key="8">
    <source>
        <dbReference type="EMBL" id="CAJ1962665.1"/>
    </source>
</evidence>
<feature type="transmembrane region" description="Helical" evidence="7">
    <location>
        <begin position="267"/>
        <end position="294"/>
    </location>
</feature>
<feature type="transmembrane region" description="Helical" evidence="7">
    <location>
        <begin position="363"/>
        <end position="381"/>
    </location>
</feature>
<feature type="transmembrane region" description="Helical" evidence="7">
    <location>
        <begin position="323"/>
        <end position="342"/>
    </location>
</feature>
<dbReference type="GO" id="GO:0015086">
    <property type="term" value="F:cadmium ion transmembrane transporter activity"/>
    <property type="evidence" value="ECO:0007669"/>
    <property type="project" value="TreeGrafter"/>
</dbReference>
<gene>
    <name evidence="8" type="ORF">CYCCA115_LOCUS19795</name>
</gene>
<feature type="transmembrane region" description="Helical" evidence="7">
    <location>
        <begin position="185"/>
        <end position="207"/>
    </location>
</feature>
<feature type="transmembrane region" description="Helical" evidence="7">
    <location>
        <begin position="155"/>
        <end position="173"/>
    </location>
</feature>
<dbReference type="PANTHER" id="PTHR11706:SF33">
    <property type="entry name" value="NATURAL RESISTANCE-ASSOCIATED MACROPHAGE PROTEIN 2"/>
    <property type="match status" value="1"/>
</dbReference>
<comment type="caution">
    <text evidence="8">The sequence shown here is derived from an EMBL/GenBank/DDBJ whole genome shotgun (WGS) entry which is preliminary data.</text>
</comment>
<dbReference type="Pfam" id="PF01566">
    <property type="entry name" value="Nramp"/>
    <property type="match status" value="1"/>
</dbReference>
<name>A0AAD2PWW5_9STRA</name>
<evidence type="ECO:0000256" key="7">
    <source>
        <dbReference type="SAM" id="Phobius"/>
    </source>
</evidence>
<feature type="compositionally biased region" description="Low complexity" evidence="6">
    <location>
        <begin position="1"/>
        <end position="11"/>
    </location>
</feature>
<comment type="subcellular location">
    <subcellularLocation>
        <location evidence="1">Membrane</location>
        <topology evidence="1">Multi-pass membrane protein</topology>
    </subcellularLocation>
</comment>
<evidence type="ECO:0000256" key="4">
    <source>
        <dbReference type="ARBA" id="ARBA00022989"/>
    </source>
</evidence>
<reference evidence="8" key="1">
    <citation type="submission" date="2023-08" db="EMBL/GenBank/DDBJ databases">
        <authorList>
            <person name="Audoor S."/>
            <person name="Bilcke G."/>
        </authorList>
    </citation>
    <scope>NUCLEOTIDE SEQUENCE</scope>
</reference>
<evidence type="ECO:0000313" key="9">
    <source>
        <dbReference type="Proteomes" id="UP001295423"/>
    </source>
</evidence>
<proteinExistence type="predicted"/>
<dbReference type="AlphaFoldDB" id="A0AAD2PWW5"/>
<keyword evidence="3 7" id="KW-0812">Transmembrane</keyword>
<keyword evidence="2" id="KW-0813">Transport</keyword>
<feature type="transmembrane region" description="Helical" evidence="7">
    <location>
        <begin position="467"/>
        <end position="485"/>
    </location>
</feature>
<dbReference type="GO" id="GO:0005384">
    <property type="term" value="F:manganese ion transmembrane transporter activity"/>
    <property type="evidence" value="ECO:0007669"/>
    <property type="project" value="TreeGrafter"/>
</dbReference>
<evidence type="ECO:0000256" key="6">
    <source>
        <dbReference type="SAM" id="MobiDB-lite"/>
    </source>
</evidence>
<feature type="transmembrane region" description="Helical" evidence="7">
    <location>
        <begin position="428"/>
        <end position="447"/>
    </location>
</feature>